<evidence type="ECO:0000313" key="2">
    <source>
        <dbReference type="Proteomes" id="UP000256304"/>
    </source>
</evidence>
<evidence type="ECO:0000313" key="1">
    <source>
        <dbReference type="EMBL" id="REE81053.1"/>
    </source>
</evidence>
<reference evidence="1 2" key="1">
    <citation type="submission" date="2018-08" db="EMBL/GenBank/DDBJ databases">
        <title>Genomic Encyclopedia of Type Strains, Phase III (KMG-III): the genomes of soil and plant-associated and newly described type strains.</title>
        <authorList>
            <person name="Whitman W."/>
        </authorList>
    </citation>
    <scope>NUCLEOTIDE SEQUENCE [LARGE SCALE GENOMIC DNA]</scope>
    <source>
        <strain evidence="1 2">CGMCC 1.10966</strain>
    </source>
</reference>
<keyword evidence="2" id="KW-1185">Reference proteome</keyword>
<organism evidence="1 2">
    <name type="scientific">Paenibacillus taihuensis</name>
    <dbReference type="NCBI Taxonomy" id="1156355"/>
    <lineage>
        <taxon>Bacteria</taxon>
        <taxon>Bacillati</taxon>
        <taxon>Bacillota</taxon>
        <taxon>Bacilli</taxon>
        <taxon>Bacillales</taxon>
        <taxon>Paenibacillaceae</taxon>
        <taxon>Paenibacillus</taxon>
    </lineage>
</organism>
<dbReference type="Proteomes" id="UP000256304">
    <property type="component" value="Unassembled WGS sequence"/>
</dbReference>
<comment type="caution">
    <text evidence="1">The sequence shown here is derived from an EMBL/GenBank/DDBJ whole genome shotgun (WGS) entry which is preliminary data.</text>
</comment>
<sequence>MFGGDLPVLHLTVSRYSNRLGNWSDKGSVECSIVTQALHAATEAVVYCLGFKQT</sequence>
<accession>A0A3D9RMC7</accession>
<protein>
    <submittedName>
        <fullName evidence="1">Uncharacterized protein</fullName>
    </submittedName>
</protein>
<dbReference type="AlphaFoldDB" id="A0A3D9RMC7"/>
<dbReference type="EMBL" id="QTTN01000020">
    <property type="protein sequence ID" value="REE81053.1"/>
    <property type="molecule type" value="Genomic_DNA"/>
</dbReference>
<name>A0A3D9RMC7_9BACL</name>
<proteinExistence type="predicted"/>
<gene>
    <name evidence="1" type="ORF">A8990_12099</name>
</gene>